<name>A0A0L6UH30_9BASI</name>
<comment type="caution">
    <text evidence="2">The sequence shown here is derived from an EMBL/GenBank/DDBJ whole genome shotgun (WGS) entry which is preliminary data.</text>
</comment>
<protein>
    <submittedName>
        <fullName evidence="2">Uncharacterized protein</fullName>
    </submittedName>
</protein>
<dbReference type="VEuPathDB" id="FungiDB:VP01_609g2"/>
<proteinExistence type="predicted"/>
<feature type="region of interest" description="Disordered" evidence="1">
    <location>
        <begin position="166"/>
        <end position="209"/>
    </location>
</feature>
<dbReference type="EMBL" id="LAVV01011385">
    <property type="protein sequence ID" value="KNZ47839.1"/>
    <property type="molecule type" value="Genomic_DNA"/>
</dbReference>
<organism evidence="2 3">
    <name type="scientific">Puccinia sorghi</name>
    <dbReference type="NCBI Taxonomy" id="27349"/>
    <lineage>
        <taxon>Eukaryota</taxon>
        <taxon>Fungi</taxon>
        <taxon>Dikarya</taxon>
        <taxon>Basidiomycota</taxon>
        <taxon>Pucciniomycotina</taxon>
        <taxon>Pucciniomycetes</taxon>
        <taxon>Pucciniales</taxon>
        <taxon>Pucciniaceae</taxon>
        <taxon>Puccinia</taxon>
    </lineage>
</organism>
<reference evidence="2 3" key="1">
    <citation type="submission" date="2015-08" db="EMBL/GenBank/DDBJ databases">
        <title>Next Generation Sequencing and Analysis of the Genome of Puccinia sorghi L Schw, the Causal Agent of Maize Common Rust.</title>
        <authorList>
            <person name="Rochi L."/>
            <person name="Burguener G."/>
            <person name="Darino M."/>
            <person name="Turjanski A."/>
            <person name="Kreff E."/>
            <person name="Dieguez M.J."/>
            <person name="Sacco F."/>
        </authorList>
    </citation>
    <scope>NUCLEOTIDE SEQUENCE [LARGE SCALE GENOMIC DNA]</scope>
    <source>
        <strain evidence="2 3">RO10H11247</strain>
    </source>
</reference>
<accession>A0A0L6UH30</accession>
<gene>
    <name evidence="2" type="ORF">VP01_609g2</name>
</gene>
<evidence type="ECO:0000313" key="3">
    <source>
        <dbReference type="Proteomes" id="UP000037035"/>
    </source>
</evidence>
<evidence type="ECO:0000256" key="1">
    <source>
        <dbReference type="SAM" id="MobiDB-lite"/>
    </source>
</evidence>
<evidence type="ECO:0000313" key="2">
    <source>
        <dbReference type="EMBL" id="KNZ47839.1"/>
    </source>
</evidence>
<feature type="compositionally biased region" description="Polar residues" evidence="1">
    <location>
        <begin position="198"/>
        <end position="207"/>
    </location>
</feature>
<keyword evidence="3" id="KW-1185">Reference proteome</keyword>
<sequence>MIFLHGMTWFQSALTWSQIKHTDYIFVAYFDQLNFISNTHSLRFLVYQLISILKAHRPRDFFGCQSWIIGVKFWYSITGTYLNKGFKMGLMGSVTILPSLPNFPKLRKIFFLHFKLLKIVPPLHSHTQYAYSIYPISIMKRPGMIHPSSDSQISIVQPINIINKTPPIKQKSFPPESETKSQITPIYSKKKGKKTSKNPPTCSQSNLDPIKHKRQRRDLEFKNFKNFFFESYCHKGYVRINSLWFVNLIISHQVPINFCGTRKNSVYLEATCQIFGPIVMALGSKLLATSLQDIKTKGDTKKDQYLVTSTKQRRLITKLSIKASLGGLFFKWKWASTSGHLIYLDLQEAMLNQLKLCNSPHLQKVTVPKHLHMQTDGGWMATCLEHAACQLQAVEQVSFSVPPPHKLNKYFLGSVPYSHNLKFIEEDVVAEEESDFDNNISDYFWEKKFQQETPKFDNDNIFELFNDPSNSAENIKLVLFKKDGTLSNTGYKGSKEPFDILEGITAKRLSQLPAVDMQKVPGSFYFYSNHSPKVIQPDLMHSDCAKTSTYVNMHGFWMADLLEYVL</sequence>
<dbReference type="Proteomes" id="UP000037035">
    <property type="component" value="Unassembled WGS sequence"/>
</dbReference>
<dbReference type="AlphaFoldDB" id="A0A0L6UH30"/>